<evidence type="ECO:0000259" key="2">
    <source>
        <dbReference type="PROSITE" id="PS50222"/>
    </source>
</evidence>
<dbReference type="InterPro" id="IPR018247">
    <property type="entry name" value="EF_Hand_1_Ca_BS"/>
</dbReference>
<keyword evidence="1" id="KW-0732">Signal</keyword>
<evidence type="ECO:0000313" key="3">
    <source>
        <dbReference type="EMBL" id="MBC2607300.1"/>
    </source>
</evidence>
<evidence type="ECO:0000313" key="4">
    <source>
        <dbReference type="Proteomes" id="UP000526501"/>
    </source>
</evidence>
<protein>
    <recommendedName>
        <fullName evidence="2">EF-hand domain-containing protein</fullName>
    </recommendedName>
</protein>
<dbReference type="RefSeq" id="WP_185661150.1">
    <property type="nucleotide sequence ID" value="NZ_CAWPOO010000012.1"/>
</dbReference>
<keyword evidence="4" id="KW-1185">Reference proteome</keyword>
<dbReference type="EMBL" id="JACHVC010000012">
    <property type="protein sequence ID" value="MBC2607300.1"/>
    <property type="molecule type" value="Genomic_DNA"/>
</dbReference>
<dbReference type="PROSITE" id="PS50222">
    <property type="entry name" value="EF_HAND_2"/>
    <property type="match status" value="1"/>
</dbReference>
<feature type="signal peptide" evidence="1">
    <location>
        <begin position="1"/>
        <end position="18"/>
    </location>
</feature>
<dbReference type="InterPro" id="IPR011992">
    <property type="entry name" value="EF-hand-dom_pair"/>
</dbReference>
<accession>A0A7X1B7X6</accession>
<dbReference type="GO" id="GO:0005509">
    <property type="term" value="F:calcium ion binding"/>
    <property type="evidence" value="ECO:0007669"/>
    <property type="project" value="InterPro"/>
</dbReference>
<feature type="chain" id="PRO_5030793212" description="EF-hand domain-containing protein" evidence="1">
    <location>
        <begin position="19"/>
        <end position="142"/>
    </location>
</feature>
<name>A0A7X1B7X6_9BACT</name>
<dbReference type="Gene3D" id="1.10.238.10">
    <property type="entry name" value="EF-hand"/>
    <property type="match status" value="1"/>
</dbReference>
<dbReference type="InterPro" id="IPR002048">
    <property type="entry name" value="EF_hand_dom"/>
</dbReference>
<dbReference type="PROSITE" id="PS00018">
    <property type="entry name" value="EF_HAND_1"/>
    <property type="match status" value="1"/>
</dbReference>
<dbReference type="AlphaFoldDB" id="A0A7X1B7X6"/>
<dbReference type="SUPFAM" id="SSF47473">
    <property type="entry name" value="EF-hand"/>
    <property type="match status" value="1"/>
</dbReference>
<comment type="caution">
    <text evidence="3">The sequence shown here is derived from an EMBL/GenBank/DDBJ whole genome shotgun (WGS) entry which is preliminary data.</text>
</comment>
<gene>
    <name evidence="3" type="ORF">H5P27_14710</name>
</gene>
<dbReference type="Proteomes" id="UP000526501">
    <property type="component" value="Unassembled WGS sequence"/>
</dbReference>
<organism evidence="3 4">
    <name type="scientific">Pelagicoccus albus</name>
    <dbReference type="NCBI Taxonomy" id="415222"/>
    <lineage>
        <taxon>Bacteria</taxon>
        <taxon>Pseudomonadati</taxon>
        <taxon>Verrucomicrobiota</taxon>
        <taxon>Opitutia</taxon>
        <taxon>Puniceicoccales</taxon>
        <taxon>Pelagicoccaceae</taxon>
        <taxon>Pelagicoccus</taxon>
    </lineage>
</organism>
<reference evidence="3 4" key="1">
    <citation type="submission" date="2020-07" db="EMBL/GenBank/DDBJ databases">
        <authorList>
            <person name="Feng X."/>
        </authorList>
    </citation>
    <scope>NUCLEOTIDE SEQUENCE [LARGE SCALE GENOMIC DNA]</scope>
    <source>
        <strain evidence="3 4">JCM23202</strain>
    </source>
</reference>
<feature type="domain" description="EF-hand" evidence="2">
    <location>
        <begin position="98"/>
        <end position="133"/>
    </location>
</feature>
<proteinExistence type="predicted"/>
<sequence length="142" mass="15886">MKTLIAITSLLIASSAFAANSDQRETRADNPPAAGRLFAKIDTDRNDHVDEAELATALFKRDEHQIARINQLQKTGSPRAVVALARFEAEKSDLMLATPEKASGFIVANFDRDGDWELNEAELMTAFRSLHKWQETTRDTRI</sequence>
<evidence type="ECO:0000256" key="1">
    <source>
        <dbReference type="SAM" id="SignalP"/>
    </source>
</evidence>